<evidence type="ECO:0000313" key="3">
    <source>
        <dbReference type="Proteomes" id="UP001231189"/>
    </source>
</evidence>
<name>A0AAD8PSV2_LOLMU</name>
<feature type="transmembrane region" description="Helical" evidence="1">
    <location>
        <begin position="115"/>
        <end position="140"/>
    </location>
</feature>
<comment type="caution">
    <text evidence="2">The sequence shown here is derived from an EMBL/GenBank/DDBJ whole genome shotgun (WGS) entry which is preliminary data.</text>
</comment>
<proteinExistence type="predicted"/>
<evidence type="ECO:0000256" key="1">
    <source>
        <dbReference type="SAM" id="Phobius"/>
    </source>
</evidence>
<keyword evidence="1" id="KW-0812">Transmembrane</keyword>
<dbReference type="Proteomes" id="UP001231189">
    <property type="component" value="Unassembled WGS sequence"/>
</dbReference>
<dbReference type="AlphaFoldDB" id="A0AAD8PSV2"/>
<evidence type="ECO:0000313" key="2">
    <source>
        <dbReference type="EMBL" id="KAK1580099.1"/>
    </source>
</evidence>
<dbReference type="EMBL" id="JAUUTY010000802">
    <property type="protein sequence ID" value="KAK1580099.1"/>
    <property type="molecule type" value="Genomic_DNA"/>
</dbReference>
<organism evidence="2 3">
    <name type="scientific">Lolium multiflorum</name>
    <name type="common">Italian ryegrass</name>
    <name type="synonym">Lolium perenne subsp. multiflorum</name>
    <dbReference type="NCBI Taxonomy" id="4521"/>
    <lineage>
        <taxon>Eukaryota</taxon>
        <taxon>Viridiplantae</taxon>
        <taxon>Streptophyta</taxon>
        <taxon>Embryophyta</taxon>
        <taxon>Tracheophyta</taxon>
        <taxon>Spermatophyta</taxon>
        <taxon>Magnoliopsida</taxon>
        <taxon>Liliopsida</taxon>
        <taxon>Poales</taxon>
        <taxon>Poaceae</taxon>
        <taxon>BOP clade</taxon>
        <taxon>Pooideae</taxon>
        <taxon>Poodae</taxon>
        <taxon>Poeae</taxon>
        <taxon>Poeae Chloroplast Group 2 (Poeae type)</taxon>
        <taxon>Loliodinae</taxon>
        <taxon>Loliinae</taxon>
        <taxon>Lolium</taxon>
    </lineage>
</organism>
<gene>
    <name evidence="2" type="ORF">QYE76_072046</name>
</gene>
<protein>
    <submittedName>
        <fullName evidence="2">Uncharacterized protein</fullName>
    </submittedName>
</protein>
<reference evidence="2" key="1">
    <citation type="submission" date="2023-07" db="EMBL/GenBank/DDBJ databases">
        <title>A chromosome-level genome assembly of Lolium multiflorum.</title>
        <authorList>
            <person name="Chen Y."/>
            <person name="Copetti D."/>
            <person name="Kolliker R."/>
            <person name="Studer B."/>
        </authorList>
    </citation>
    <scope>NUCLEOTIDE SEQUENCE</scope>
    <source>
        <strain evidence="2">02402/16</strain>
        <tissue evidence="2">Leaf</tissue>
    </source>
</reference>
<keyword evidence="3" id="KW-1185">Reference proteome</keyword>
<keyword evidence="1" id="KW-1133">Transmembrane helix</keyword>
<sequence length="194" mass="22102">MYLETLEKMNLTKEQLKHSTTEFHGVVRAFKSSYHVIFGRPTYHKFHAVACYIYNKLKIPGPNGEVKDYAMKLGSGLTLHPWPIHNLTDKVFTPPWTEKHCPLDLSPGVLARRRYIFLALFFFFESEGLGFLLGSILGAGPGKLSSGFRRSGFRVTLFLKFGFKGLVRWENHLVVEFFVTDPPRNAGVIATYCI</sequence>
<keyword evidence="1" id="KW-0472">Membrane</keyword>
<accession>A0AAD8PSV2</accession>